<keyword evidence="3" id="KW-1185">Reference proteome</keyword>
<proteinExistence type="predicted"/>
<organism evidence="2 3">
    <name type="scientific">Pleurodeles waltl</name>
    <name type="common">Iberian ribbed newt</name>
    <dbReference type="NCBI Taxonomy" id="8319"/>
    <lineage>
        <taxon>Eukaryota</taxon>
        <taxon>Metazoa</taxon>
        <taxon>Chordata</taxon>
        <taxon>Craniata</taxon>
        <taxon>Vertebrata</taxon>
        <taxon>Euteleostomi</taxon>
        <taxon>Amphibia</taxon>
        <taxon>Batrachia</taxon>
        <taxon>Caudata</taxon>
        <taxon>Salamandroidea</taxon>
        <taxon>Salamandridae</taxon>
        <taxon>Pleurodelinae</taxon>
        <taxon>Pleurodeles</taxon>
    </lineage>
</organism>
<evidence type="ECO:0000313" key="2">
    <source>
        <dbReference type="EMBL" id="KAJ1096140.1"/>
    </source>
</evidence>
<name>A0AAV7M7S5_PLEWA</name>
<dbReference type="AlphaFoldDB" id="A0AAV7M7S5"/>
<feature type="compositionally biased region" description="Basic and acidic residues" evidence="1">
    <location>
        <begin position="12"/>
        <end position="22"/>
    </location>
</feature>
<reference evidence="2" key="1">
    <citation type="journal article" date="2022" name="bioRxiv">
        <title>Sequencing and chromosome-scale assembly of the giantPleurodeles waltlgenome.</title>
        <authorList>
            <person name="Brown T."/>
            <person name="Elewa A."/>
            <person name="Iarovenko S."/>
            <person name="Subramanian E."/>
            <person name="Araus A.J."/>
            <person name="Petzold A."/>
            <person name="Susuki M."/>
            <person name="Suzuki K.-i.T."/>
            <person name="Hayashi T."/>
            <person name="Toyoda A."/>
            <person name="Oliveira C."/>
            <person name="Osipova E."/>
            <person name="Leigh N.D."/>
            <person name="Simon A."/>
            <person name="Yun M.H."/>
        </authorList>
    </citation>
    <scope>NUCLEOTIDE SEQUENCE</scope>
    <source>
        <strain evidence="2">20211129_DDA</strain>
        <tissue evidence="2">Liver</tissue>
    </source>
</reference>
<gene>
    <name evidence="2" type="ORF">NDU88_001284</name>
</gene>
<evidence type="ECO:0000313" key="3">
    <source>
        <dbReference type="Proteomes" id="UP001066276"/>
    </source>
</evidence>
<protein>
    <submittedName>
        <fullName evidence="2">Uncharacterized protein</fullName>
    </submittedName>
</protein>
<dbReference type="EMBL" id="JANPWB010000014">
    <property type="protein sequence ID" value="KAJ1096140.1"/>
    <property type="molecule type" value="Genomic_DNA"/>
</dbReference>
<feature type="region of interest" description="Disordered" evidence="1">
    <location>
        <begin position="1"/>
        <end position="68"/>
    </location>
</feature>
<sequence>MCHLRLPFAQPRENKSAKEETNRSATQGHQALFTGGERDGIKEQGKEPGSVLHHWHNPRPYRTAHPPAAPAARSLLPFRPHRHSPTDLGGRLRGASAPDLQVSSSRGVGAFSTFHAFLLYCRPDSGSHPAATLFGHPRGKGLAVRPHRQPIERVFTHPPPMNWLCFTSPHLLGNLAHGAHDEERLGQLIRLDFTQI</sequence>
<comment type="caution">
    <text evidence="2">The sequence shown here is derived from an EMBL/GenBank/DDBJ whole genome shotgun (WGS) entry which is preliminary data.</text>
</comment>
<dbReference type="Proteomes" id="UP001066276">
    <property type="component" value="Chromosome 10"/>
</dbReference>
<evidence type="ECO:0000256" key="1">
    <source>
        <dbReference type="SAM" id="MobiDB-lite"/>
    </source>
</evidence>
<accession>A0AAV7M7S5</accession>
<feature type="compositionally biased region" description="Basic and acidic residues" evidence="1">
    <location>
        <begin position="36"/>
        <end position="46"/>
    </location>
</feature>